<gene>
    <name evidence="1" type="ORF">M5X04_25320</name>
    <name evidence="2" type="ORF">PBLR_13258</name>
</gene>
<sequence>MKRRWLRIRNYAEHSKVLVVLMLLICIITACSKTTEQEQQAEEQSSPASKVTVTIEGGSYIPNLSERIEIDWKSGMTVTDSLKQTGIVKISEEDGAIMSVGDVALDTKMGWGIVVNDEELRQPTAMKKIVGPGDTVVVFVKRMDVKTNSLPTAGLTLSIDGGTTIPEMTNTYVVSWKENMNVNDLIDEFAQISLSDDGKQVLHIGQRKMEKTIDFALKVNGKKMTVVEGRKLVLQPDDQIEFIITP</sequence>
<accession>A0A383REY4</accession>
<dbReference type="RefSeq" id="WP_021253028.1">
    <property type="nucleotide sequence ID" value="NZ_JAMDLY010000021.1"/>
</dbReference>
<reference evidence="1 4" key="3">
    <citation type="submission" date="2022-05" db="EMBL/GenBank/DDBJ databases">
        <title>Genome Sequencing of Bee-Associated Microbes.</title>
        <authorList>
            <person name="Dunlap C."/>
        </authorList>
    </citation>
    <scope>NUCLEOTIDE SEQUENCE [LARGE SCALE GENOMIC DNA]</scope>
    <source>
        <strain evidence="1 4">NRRL NRS-750</strain>
    </source>
</reference>
<reference evidence="2" key="1">
    <citation type="submission" date="2018-08" db="EMBL/GenBank/DDBJ databases">
        <authorList>
            <person name="Ferrada E.E."/>
            <person name="Latorre B.A."/>
        </authorList>
    </citation>
    <scope>NUCLEOTIDE SEQUENCE</scope>
    <source>
        <strain evidence="2">Paenibacillus B-LR1</strain>
    </source>
</reference>
<proteinExistence type="predicted"/>
<dbReference type="EMBL" id="LS992241">
    <property type="protein sequence ID" value="SYX84836.1"/>
    <property type="molecule type" value="Genomic_DNA"/>
</dbReference>
<evidence type="ECO:0000313" key="3">
    <source>
        <dbReference type="Proteomes" id="UP000304148"/>
    </source>
</evidence>
<dbReference type="Proteomes" id="UP000304148">
    <property type="component" value="Chromosome"/>
</dbReference>
<keyword evidence="4" id="KW-1185">Reference proteome</keyword>
<organism evidence="2 3">
    <name type="scientific">Paenibacillus alvei</name>
    <name type="common">Bacillus alvei</name>
    <dbReference type="NCBI Taxonomy" id="44250"/>
    <lineage>
        <taxon>Bacteria</taxon>
        <taxon>Bacillati</taxon>
        <taxon>Bacillota</taxon>
        <taxon>Bacilli</taxon>
        <taxon>Bacillales</taxon>
        <taxon>Paenibacillaceae</taxon>
        <taxon>Paenibacillus</taxon>
    </lineage>
</organism>
<evidence type="ECO:0008006" key="5">
    <source>
        <dbReference type="Google" id="ProtNLM"/>
    </source>
</evidence>
<evidence type="ECO:0000313" key="2">
    <source>
        <dbReference type="EMBL" id="SYX84836.1"/>
    </source>
</evidence>
<evidence type="ECO:0000313" key="1">
    <source>
        <dbReference type="EMBL" id="MCY9532631.1"/>
    </source>
</evidence>
<dbReference type="PROSITE" id="PS51257">
    <property type="entry name" value="PROKAR_LIPOPROTEIN"/>
    <property type="match status" value="1"/>
</dbReference>
<reference evidence="3" key="2">
    <citation type="submission" date="2018-08" db="EMBL/GenBank/DDBJ databases">
        <authorList>
            <person name="Chevrot R."/>
        </authorList>
    </citation>
    <scope>NUCLEOTIDE SEQUENCE [LARGE SCALE GENOMIC DNA]</scope>
</reference>
<dbReference type="AlphaFoldDB" id="A0A383REY4"/>
<dbReference type="EMBL" id="JAMDLY010000021">
    <property type="protein sequence ID" value="MCY9532631.1"/>
    <property type="molecule type" value="Genomic_DNA"/>
</dbReference>
<name>A0A383REY4_PAEAL</name>
<evidence type="ECO:0000313" key="4">
    <source>
        <dbReference type="Proteomes" id="UP001527090"/>
    </source>
</evidence>
<dbReference type="Proteomes" id="UP001527090">
    <property type="component" value="Unassembled WGS sequence"/>
</dbReference>
<protein>
    <recommendedName>
        <fullName evidence="5">Lipoprotein</fullName>
    </recommendedName>
</protein>